<name>A0ABQ1JZB8_9FLAO</name>
<keyword evidence="3" id="KW-1185">Reference proteome</keyword>
<organism evidence="2 3">
    <name type="scientific">Flavobacterium suaedae</name>
    <dbReference type="NCBI Taxonomy" id="1767027"/>
    <lineage>
        <taxon>Bacteria</taxon>
        <taxon>Pseudomonadati</taxon>
        <taxon>Bacteroidota</taxon>
        <taxon>Flavobacteriia</taxon>
        <taxon>Flavobacteriales</taxon>
        <taxon>Flavobacteriaceae</taxon>
        <taxon>Flavobacterium</taxon>
    </lineage>
</organism>
<evidence type="ECO:0000256" key="1">
    <source>
        <dbReference type="SAM" id="MobiDB-lite"/>
    </source>
</evidence>
<feature type="region of interest" description="Disordered" evidence="1">
    <location>
        <begin position="1"/>
        <end position="30"/>
    </location>
</feature>
<comment type="caution">
    <text evidence="2">The sequence shown here is derived from an EMBL/GenBank/DDBJ whole genome shotgun (WGS) entry which is preliminary data.</text>
</comment>
<protein>
    <recommendedName>
        <fullName evidence="4">DUF935 family protein</fullName>
    </recommendedName>
</protein>
<accession>A0ABQ1JZB8</accession>
<proteinExistence type="predicted"/>
<dbReference type="Pfam" id="PF06074">
    <property type="entry name" value="Portal_Mu"/>
    <property type="match status" value="1"/>
</dbReference>
<sequence length="401" mass="45685">MEQIGFKQKEQQLKAKTGTNKSSGSGLYHSIAPQTIPRTRKDIKDWNNALNMARKGEDPKFFPLQLLYLEITMDALLQSQIQNRINKSLAATFTIKDSKGNINEEATALLQNAKWVAELNRYILESRFYGHSVTEFEWKGEQLVCNLFERTNIDPVNGKFYPDYKEDKHYNYRELPEYGKWILEFGEKGNLGILNSCVPHVLMKRFAQSCWSELCEIVGIPPRVMKTNTQDLSMLRRGEKMMQDMGSAAWFIIDTMEEFEFAKGVVTNGDVYNNLIQVCNNETSMVISGAIIGQDTKNGNRSKDESAQEVLQDLTDSDLTLLEQEWNTTVIPAVQALGIVKGDAVFVYDKAEDIAQLWKMTQGLLNNYDIPVDWIADKFGIPVEAKKQQKNETLNFGANFL</sequence>
<reference evidence="3" key="1">
    <citation type="journal article" date="2019" name="Int. J. Syst. Evol. Microbiol.">
        <title>The Global Catalogue of Microorganisms (GCM) 10K type strain sequencing project: providing services to taxonomists for standard genome sequencing and annotation.</title>
        <authorList>
            <consortium name="The Broad Institute Genomics Platform"/>
            <consortium name="The Broad Institute Genome Sequencing Center for Infectious Disease"/>
            <person name="Wu L."/>
            <person name="Ma J."/>
        </authorList>
    </citation>
    <scope>NUCLEOTIDE SEQUENCE [LARGE SCALE GENOMIC DNA]</scope>
    <source>
        <strain evidence="3">CGMCC 1.15461</strain>
    </source>
</reference>
<evidence type="ECO:0000313" key="2">
    <source>
        <dbReference type="EMBL" id="GGB82910.1"/>
    </source>
</evidence>
<dbReference type="EMBL" id="BMJE01000006">
    <property type="protein sequence ID" value="GGB82910.1"/>
    <property type="molecule type" value="Genomic_DNA"/>
</dbReference>
<dbReference type="Proteomes" id="UP000615760">
    <property type="component" value="Unassembled WGS sequence"/>
</dbReference>
<gene>
    <name evidence="2" type="ORF">GCM10007424_23670</name>
</gene>
<dbReference type="RefSeq" id="WP_188621514.1">
    <property type="nucleotide sequence ID" value="NZ_BMJE01000006.1"/>
</dbReference>
<evidence type="ECO:0000313" key="3">
    <source>
        <dbReference type="Proteomes" id="UP000615760"/>
    </source>
</evidence>
<evidence type="ECO:0008006" key="4">
    <source>
        <dbReference type="Google" id="ProtNLM"/>
    </source>
</evidence>
<dbReference type="InterPro" id="IPR009279">
    <property type="entry name" value="Portal_Mu"/>
</dbReference>